<organism evidence="1 2">
    <name type="scientific">Araneus ventricosus</name>
    <name type="common">Orbweaver spider</name>
    <name type="synonym">Epeira ventricosa</name>
    <dbReference type="NCBI Taxonomy" id="182803"/>
    <lineage>
        <taxon>Eukaryota</taxon>
        <taxon>Metazoa</taxon>
        <taxon>Ecdysozoa</taxon>
        <taxon>Arthropoda</taxon>
        <taxon>Chelicerata</taxon>
        <taxon>Arachnida</taxon>
        <taxon>Araneae</taxon>
        <taxon>Araneomorphae</taxon>
        <taxon>Entelegynae</taxon>
        <taxon>Araneoidea</taxon>
        <taxon>Araneidae</taxon>
        <taxon>Araneus</taxon>
    </lineage>
</organism>
<comment type="caution">
    <text evidence="1">The sequence shown here is derived from an EMBL/GenBank/DDBJ whole genome shotgun (WGS) entry which is preliminary data.</text>
</comment>
<dbReference type="EMBL" id="BGPR01067374">
    <property type="protein sequence ID" value="GBO41626.1"/>
    <property type="molecule type" value="Genomic_DNA"/>
</dbReference>
<protein>
    <submittedName>
        <fullName evidence="1">Uncharacterized protein</fullName>
    </submittedName>
</protein>
<dbReference type="AlphaFoldDB" id="A0A4Y2WXT3"/>
<reference evidence="1 2" key="1">
    <citation type="journal article" date="2019" name="Sci. Rep.">
        <title>Orb-weaving spider Araneus ventricosus genome elucidates the spidroin gene catalogue.</title>
        <authorList>
            <person name="Kono N."/>
            <person name="Nakamura H."/>
            <person name="Ohtoshi R."/>
            <person name="Moran D.A.P."/>
            <person name="Shinohara A."/>
            <person name="Yoshida Y."/>
            <person name="Fujiwara M."/>
            <person name="Mori M."/>
            <person name="Tomita M."/>
            <person name="Arakawa K."/>
        </authorList>
    </citation>
    <scope>NUCLEOTIDE SEQUENCE [LARGE SCALE GENOMIC DNA]</scope>
</reference>
<evidence type="ECO:0000313" key="1">
    <source>
        <dbReference type="EMBL" id="GBO41626.1"/>
    </source>
</evidence>
<evidence type="ECO:0000313" key="2">
    <source>
        <dbReference type="Proteomes" id="UP000499080"/>
    </source>
</evidence>
<accession>A0A4Y2WXT3</accession>
<gene>
    <name evidence="1" type="ORF">AVEN_266254_1</name>
</gene>
<keyword evidence="2" id="KW-1185">Reference proteome</keyword>
<name>A0A4Y2WXT3_ARAVE</name>
<proteinExistence type="predicted"/>
<sequence length="85" mass="9909">MLSPLEQEYLQFILMKLDIHEGSAPVHLERDIPHPSNFQPFHLGNQSIGQYLSAHKDFFSNPPTDRRLEEVVVSDWSKMMKFKAL</sequence>
<dbReference type="Proteomes" id="UP000499080">
    <property type="component" value="Unassembled WGS sequence"/>
</dbReference>